<keyword evidence="1" id="KW-0540">Nuclease</keyword>
<dbReference type="GO" id="GO:0008408">
    <property type="term" value="F:3'-5' exonuclease activity"/>
    <property type="evidence" value="ECO:0007669"/>
    <property type="project" value="TreeGrafter"/>
</dbReference>
<dbReference type="PANTHER" id="PTHR30231">
    <property type="entry name" value="DNA POLYMERASE III SUBUNIT EPSILON"/>
    <property type="match status" value="1"/>
</dbReference>
<protein>
    <recommendedName>
        <fullName evidence="4">Exonuclease domain-containing protein</fullName>
    </recommendedName>
</protein>
<feature type="domain" description="Exonuclease" evidence="4">
    <location>
        <begin position="2"/>
        <end position="189"/>
    </location>
</feature>
<evidence type="ECO:0000259" key="4">
    <source>
        <dbReference type="SMART" id="SM00479"/>
    </source>
</evidence>
<dbReference type="SUPFAM" id="SSF53098">
    <property type="entry name" value="Ribonuclease H-like"/>
    <property type="match status" value="1"/>
</dbReference>
<comment type="caution">
    <text evidence="5">The sequence shown here is derived from an EMBL/GenBank/DDBJ whole genome shotgun (WGS) entry which is preliminary data.</text>
</comment>
<evidence type="ECO:0000256" key="2">
    <source>
        <dbReference type="ARBA" id="ARBA00022801"/>
    </source>
</evidence>
<evidence type="ECO:0000256" key="3">
    <source>
        <dbReference type="ARBA" id="ARBA00022839"/>
    </source>
</evidence>
<dbReference type="PANTHER" id="PTHR30231:SF4">
    <property type="entry name" value="PROTEIN NEN2"/>
    <property type="match status" value="1"/>
</dbReference>
<gene>
    <name evidence="5" type="ORF">ACD_2C00119G0007</name>
</gene>
<dbReference type="InterPro" id="IPR013520">
    <property type="entry name" value="Ribonucl_H"/>
</dbReference>
<accession>K2FES3</accession>
<dbReference type="Gene3D" id="3.30.420.10">
    <property type="entry name" value="Ribonuclease H-like superfamily/Ribonuclease H"/>
    <property type="match status" value="1"/>
</dbReference>
<keyword evidence="2" id="KW-0378">Hydrolase</keyword>
<dbReference type="InterPro" id="IPR036397">
    <property type="entry name" value="RNaseH_sf"/>
</dbReference>
<dbReference type="EMBL" id="AMFJ01000119">
    <property type="protein sequence ID" value="EKE29696.1"/>
    <property type="molecule type" value="Genomic_DNA"/>
</dbReference>
<proteinExistence type="predicted"/>
<keyword evidence="3" id="KW-0269">Exonuclease</keyword>
<sequence length="200" mass="24170">MKAFVFDTETTGFTVKDWTLDQQPYIVQFAWILWNISKENWFEEIERIDVLVRPRIPIPFSASQVHGLYDKDVENAPYIEDVIDSFLKYLNTTDLIVWHNVEFDDTVVRNELARIWRVGDYQPIQSLCTMRSSTAYCELQWRWFWFKPPKLNELYKHLFGERFDWAHNAMVDVESTAKAFWELVKRWVIKLEEKAEMRLF</sequence>
<evidence type="ECO:0000313" key="5">
    <source>
        <dbReference type="EMBL" id="EKE29696.1"/>
    </source>
</evidence>
<dbReference type="Pfam" id="PF00929">
    <property type="entry name" value="RNase_T"/>
    <property type="match status" value="1"/>
</dbReference>
<reference evidence="5" key="1">
    <citation type="journal article" date="2012" name="Science">
        <title>Fermentation, hydrogen, and sulfur metabolism in multiple uncultivated bacterial phyla.</title>
        <authorList>
            <person name="Wrighton K.C."/>
            <person name="Thomas B.C."/>
            <person name="Sharon I."/>
            <person name="Miller C.S."/>
            <person name="Castelle C.J."/>
            <person name="VerBerkmoes N.C."/>
            <person name="Wilkins M.J."/>
            <person name="Hettich R.L."/>
            <person name="Lipton M.S."/>
            <person name="Williams K.H."/>
            <person name="Long P.E."/>
            <person name="Banfield J.F."/>
        </authorList>
    </citation>
    <scope>NUCLEOTIDE SEQUENCE [LARGE SCALE GENOMIC DNA]</scope>
</reference>
<name>K2FES3_9BACT</name>
<dbReference type="InterPro" id="IPR012337">
    <property type="entry name" value="RNaseH-like_sf"/>
</dbReference>
<dbReference type="AlphaFoldDB" id="K2FES3"/>
<organism evidence="5">
    <name type="scientific">uncultured bacterium</name>
    <name type="common">gcode 4</name>
    <dbReference type="NCBI Taxonomy" id="1234023"/>
    <lineage>
        <taxon>Bacteria</taxon>
        <taxon>environmental samples</taxon>
    </lineage>
</organism>
<dbReference type="GO" id="GO:0003676">
    <property type="term" value="F:nucleic acid binding"/>
    <property type="evidence" value="ECO:0007669"/>
    <property type="project" value="InterPro"/>
</dbReference>
<dbReference type="SMART" id="SM00479">
    <property type="entry name" value="EXOIII"/>
    <property type="match status" value="1"/>
</dbReference>
<evidence type="ECO:0000256" key="1">
    <source>
        <dbReference type="ARBA" id="ARBA00022722"/>
    </source>
</evidence>
<dbReference type="CDD" id="cd06127">
    <property type="entry name" value="DEDDh"/>
    <property type="match status" value="1"/>
</dbReference>